<dbReference type="Pfam" id="PF07967">
    <property type="entry name" value="zf-C3HC"/>
    <property type="match status" value="1"/>
</dbReference>
<feature type="region of interest" description="Disordered" evidence="6">
    <location>
        <begin position="573"/>
        <end position="609"/>
    </location>
</feature>
<feature type="region of interest" description="Disordered" evidence="6">
    <location>
        <begin position="137"/>
        <end position="182"/>
    </location>
</feature>
<feature type="domain" description="C3HC-type" evidence="7">
    <location>
        <begin position="188"/>
        <end position="335"/>
    </location>
</feature>
<evidence type="ECO:0000313" key="9">
    <source>
        <dbReference type="EMBL" id="PNS14949.1"/>
    </source>
</evidence>
<evidence type="ECO:0000256" key="2">
    <source>
        <dbReference type="ARBA" id="ARBA00022723"/>
    </source>
</evidence>
<dbReference type="PANTHER" id="PTHR15835">
    <property type="entry name" value="NUCLEAR-INTERACTING PARTNER OF ALK"/>
    <property type="match status" value="1"/>
</dbReference>
<keyword evidence="10" id="KW-1185">Reference proteome</keyword>
<keyword evidence="5" id="KW-0539">Nucleus</keyword>
<feature type="region of interest" description="Disordered" evidence="6">
    <location>
        <begin position="16"/>
        <end position="111"/>
    </location>
</feature>
<feature type="compositionally biased region" description="Low complexity" evidence="6">
    <location>
        <begin position="88"/>
        <end position="97"/>
    </location>
</feature>
<feature type="compositionally biased region" description="Low complexity" evidence="6">
    <location>
        <begin position="27"/>
        <end position="65"/>
    </location>
</feature>
<feature type="compositionally biased region" description="Polar residues" evidence="6">
    <location>
        <begin position="376"/>
        <end position="393"/>
    </location>
</feature>
<feature type="region of interest" description="Disordered" evidence="6">
    <location>
        <begin position="450"/>
        <end position="495"/>
    </location>
</feature>
<evidence type="ECO:0000313" key="10">
    <source>
        <dbReference type="Proteomes" id="UP000243797"/>
    </source>
</evidence>
<feature type="region of interest" description="Disordered" evidence="6">
    <location>
        <begin position="254"/>
        <end position="276"/>
    </location>
</feature>
<dbReference type="GO" id="GO:0005634">
    <property type="term" value="C:nucleus"/>
    <property type="evidence" value="ECO:0007669"/>
    <property type="project" value="UniProtKB-SubCell"/>
</dbReference>
<dbReference type="PANTHER" id="PTHR15835:SF6">
    <property type="entry name" value="ZINC FINGER C3HC-TYPE PROTEIN 1"/>
    <property type="match status" value="1"/>
</dbReference>
<sequence>MPESLATSKRKFYKFLDQLSSPSPKSTPTTTITTTTITTTTTTTTARPQSAHAPASRSAARPVSRLDPSQALEGKDQDALLRPTSSHRPTSSLSVRPSSRHSLRPTSSASTASLDSFRMRVNPLAVGGLGVRNASIRRVQDGSGRPMSVQIRSSMLPPARKRRADGSGGEAQGEEMEEGQHKKPYFTPWSHEEFLGRLRTFAPVTTWFPKPEGVGEVLWAKRGWECVGPETVGCRGCGKRVVVDFSPSRYAEGRAKRRRVEGGDREGAEDGESEDEVEFENSFETALVAKYAEMVVEGHGEGCLWRKSGCKDDIYHLPVVMTAWWQTEVRDSFASVVSIKDDIEQLRIGHVDATPSAEKIFRDLPDAFFTPDETRPNSSKSTRTLPTPDSASGHSRVASVVSKDDISPSLAHRALEIALTGWHATTESHNNLLACTACFQRIGLWMYQSRPSTSSPTNPDPNSTTEETTSPNPNGSASKVTVTAPGPEAETETEDHDLSAIDLVELHREHCPYRNGASQAATGDYKGQPAWRIQWNVAARYADEQRRRSGARFGVAVRRGSVGSVAGSVAGSIASQLGGNGTMGEGQAEGGIDGEKENTEGTEGETLEKRVLSREEVARLDKERVTKLRRLKSVLGIKFRMPSGAAKEKAKEREEVQG</sequence>
<dbReference type="STRING" id="2082308.A0A2K1QJ82"/>
<evidence type="ECO:0000256" key="5">
    <source>
        <dbReference type="ARBA" id="ARBA00023242"/>
    </source>
</evidence>
<reference evidence="9 10" key="1">
    <citation type="submission" date="2017-06" db="EMBL/GenBank/DDBJ databases">
        <title>Draft genome sequence of a variant of Elsinoe murrayae.</title>
        <authorList>
            <person name="Cheng Q."/>
        </authorList>
    </citation>
    <scope>NUCLEOTIDE SEQUENCE [LARGE SCALE GENOMIC DNA]</scope>
    <source>
        <strain evidence="9 10">CQ-2017a</strain>
    </source>
</reference>
<feature type="domain" description="NuBaID C-terminal" evidence="8">
    <location>
        <begin position="414"/>
        <end position="525"/>
    </location>
</feature>
<dbReference type="Pfam" id="PF08600">
    <property type="entry name" value="NuBaID_C"/>
    <property type="match status" value="1"/>
</dbReference>
<gene>
    <name evidence="9" type="ORF">CAC42_2178</name>
</gene>
<name>A0A2K1QJ82_9PEZI</name>
<keyword evidence="3" id="KW-0863">Zinc-finger</keyword>
<evidence type="ECO:0000259" key="7">
    <source>
        <dbReference type="Pfam" id="PF07967"/>
    </source>
</evidence>
<dbReference type="Proteomes" id="UP000243797">
    <property type="component" value="Unassembled WGS sequence"/>
</dbReference>
<feature type="region of interest" description="Disordered" evidence="6">
    <location>
        <begin position="368"/>
        <end position="400"/>
    </location>
</feature>
<evidence type="ECO:0000259" key="8">
    <source>
        <dbReference type="Pfam" id="PF08600"/>
    </source>
</evidence>
<feature type="compositionally biased region" description="Gly residues" evidence="6">
    <location>
        <begin position="578"/>
        <end position="591"/>
    </location>
</feature>
<evidence type="ECO:0000256" key="1">
    <source>
        <dbReference type="ARBA" id="ARBA00004123"/>
    </source>
</evidence>
<feature type="compositionally biased region" description="Low complexity" evidence="6">
    <location>
        <begin position="450"/>
        <end position="474"/>
    </location>
</feature>
<dbReference type="OrthoDB" id="2592092at2759"/>
<keyword evidence="2" id="KW-0479">Metal-binding</keyword>
<protein>
    <recommendedName>
        <fullName evidence="11">Zf-C3HC-domain-containing protein</fullName>
    </recommendedName>
</protein>
<dbReference type="EMBL" id="NKHZ01000081">
    <property type="protein sequence ID" value="PNS14949.1"/>
    <property type="molecule type" value="Genomic_DNA"/>
</dbReference>
<evidence type="ECO:0000256" key="4">
    <source>
        <dbReference type="ARBA" id="ARBA00022833"/>
    </source>
</evidence>
<proteinExistence type="predicted"/>
<organism evidence="9 10">
    <name type="scientific">Sphaceloma murrayae</name>
    <dbReference type="NCBI Taxonomy" id="2082308"/>
    <lineage>
        <taxon>Eukaryota</taxon>
        <taxon>Fungi</taxon>
        <taxon>Dikarya</taxon>
        <taxon>Ascomycota</taxon>
        <taxon>Pezizomycotina</taxon>
        <taxon>Dothideomycetes</taxon>
        <taxon>Dothideomycetidae</taxon>
        <taxon>Myriangiales</taxon>
        <taxon>Elsinoaceae</taxon>
        <taxon>Sphaceloma</taxon>
    </lineage>
</organism>
<dbReference type="InterPro" id="IPR012935">
    <property type="entry name" value="NuBaID_N"/>
</dbReference>
<keyword evidence="4" id="KW-0862">Zinc</keyword>
<dbReference type="InterPro" id="IPR013909">
    <property type="entry name" value="NuBaID_C"/>
</dbReference>
<evidence type="ECO:0000256" key="3">
    <source>
        <dbReference type="ARBA" id="ARBA00022771"/>
    </source>
</evidence>
<evidence type="ECO:0008006" key="11">
    <source>
        <dbReference type="Google" id="ProtNLM"/>
    </source>
</evidence>
<dbReference type="InParanoid" id="A0A2K1QJ82"/>
<comment type="caution">
    <text evidence="9">The sequence shown here is derived from an EMBL/GenBank/DDBJ whole genome shotgun (WGS) entry which is preliminary data.</text>
</comment>
<evidence type="ECO:0000256" key="6">
    <source>
        <dbReference type="SAM" id="MobiDB-lite"/>
    </source>
</evidence>
<dbReference type="GO" id="GO:0008270">
    <property type="term" value="F:zinc ion binding"/>
    <property type="evidence" value="ECO:0007669"/>
    <property type="project" value="UniProtKB-KW"/>
</dbReference>
<comment type="subcellular location">
    <subcellularLocation>
        <location evidence="1">Nucleus</location>
    </subcellularLocation>
</comment>
<accession>A0A2K1QJ82</accession>
<dbReference type="AlphaFoldDB" id="A0A2K1QJ82"/>